<dbReference type="Gene3D" id="3.40.50.300">
    <property type="entry name" value="P-loop containing nucleotide triphosphate hydrolases"/>
    <property type="match status" value="1"/>
</dbReference>
<evidence type="ECO:0000256" key="2">
    <source>
        <dbReference type="ARBA" id="ARBA00011903"/>
    </source>
</evidence>
<keyword evidence="3" id="KW-0808">Transferase</keyword>
<dbReference type="EC" id="2.7.10.2" evidence="2"/>
<dbReference type="InterPro" id="IPR025669">
    <property type="entry name" value="AAA_dom"/>
</dbReference>
<comment type="caution">
    <text evidence="10">The sequence shown here is derived from an EMBL/GenBank/DDBJ whole genome shotgun (WGS) entry which is preliminary data.</text>
</comment>
<dbReference type="SUPFAM" id="SSF52540">
    <property type="entry name" value="P-loop containing nucleoside triphosphate hydrolases"/>
    <property type="match status" value="1"/>
</dbReference>
<evidence type="ECO:0000256" key="4">
    <source>
        <dbReference type="ARBA" id="ARBA00022741"/>
    </source>
</evidence>
<keyword evidence="5 10" id="KW-0418">Kinase</keyword>
<dbReference type="PANTHER" id="PTHR32309">
    <property type="entry name" value="TYROSINE-PROTEIN KINASE"/>
    <property type="match status" value="1"/>
</dbReference>
<comment type="catalytic activity">
    <reaction evidence="8">
        <text>L-tyrosyl-[protein] + ATP = O-phospho-L-tyrosyl-[protein] + ADP + H(+)</text>
        <dbReference type="Rhea" id="RHEA:10596"/>
        <dbReference type="Rhea" id="RHEA-COMP:10136"/>
        <dbReference type="Rhea" id="RHEA-COMP:20101"/>
        <dbReference type="ChEBI" id="CHEBI:15378"/>
        <dbReference type="ChEBI" id="CHEBI:30616"/>
        <dbReference type="ChEBI" id="CHEBI:46858"/>
        <dbReference type="ChEBI" id="CHEBI:61978"/>
        <dbReference type="ChEBI" id="CHEBI:456216"/>
        <dbReference type="EC" id="2.7.10.2"/>
    </reaction>
</comment>
<organism evidence="10">
    <name type="scientific">Baileyella intestinalis</name>
    <dbReference type="NCBI Taxonomy" id="2606709"/>
    <lineage>
        <taxon>Bacteria</taxon>
        <taxon>Bacillati</taxon>
        <taxon>Bacillota</taxon>
        <taxon>Clostridia</taxon>
        <taxon>Peptostreptococcales</taxon>
        <taxon>Anaerovoracaceae</taxon>
        <taxon>Baileyella</taxon>
    </lineage>
</organism>
<proteinExistence type="inferred from homology"/>
<gene>
    <name evidence="10" type="ORF">FYJ66_04865</name>
</gene>
<reference evidence="10" key="1">
    <citation type="submission" date="2019-09" db="EMBL/GenBank/DDBJ databases">
        <title>In-depth cultivation of the pig gut microbiome towards novel bacterial diversity and tailored functional studies.</title>
        <authorList>
            <person name="Wylensek D."/>
            <person name="Hitch T.C.A."/>
            <person name="Clavel T."/>
        </authorList>
    </citation>
    <scope>NUCLEOTIDE SEQUENCE</scope>
    <source>
        <strain evidence="10">RF-744-FAT-WT-3</strain>
    </source>
</reference>
<dbReference type="NCBIfam" id="TIGR01007">
    <property type="entry name" value="eps_fam"/>
    <property type="match status" value="1"/>
</dbReference>
<dbReference type="InterPro" id="IPR005702">
    <property type="entry name" value="Wzc-like_C"/>
</dbReference>
<evidence type="ECO:0000259" key="9">
    <source>
        <dbReference type="Pfam" id="PF13614"/>
    </source>
</evidence>
<dbReference type="GO" id="GO:0005524">
    <property type="term" value="F:ATP binding"/>
    <property type="evidence" value="ECO:0007669"/>
    <property type="project" value="UniProtKB-KW"/>
</dbReference>
<dbReference type="InterPro" id="IPR050445">
    <property type="entry name" value="Bact_polysacc_biosynth/exp"/>
</dbReference>
<dbReference type="GO" id="GO:0005886">
    <property type="term" value="C:plasma membrane"/>
    <property type="evidence" value="ECO:0007669"/>
    <property type="project" value="TreeGrafter"/>
</dbReference>
<evidence type="ECO:0000256" key="5">
    <source>
        <dbReference type="ARBA" id="ARBA00022777"/>
    </source>
</evidence>
<keyword evidence="4" id="KW-0547">Nucleotide-binding</keyword>
<protein>
    <recommendedName>
        <fullName evidence="2">non-specific protein-tyrosine kinase</fullName>
        <ecNumber evidence="2">2.7.10.2</ecNumber>
    </recommendedName>
</protein>
<comment type="similarity">
    <text evidence="1">Belongs to the CpsD/CapB family.</text>
</comment>
<feature type="domain" description="AAA" evidence="9">
    <location>
        <begin position="45"/>
        <end position="182"/>
    </location>
</feature>
<dbReference type="AlphaFoldDB" id="A0A6A8MAP2"/>
<evidence type="ECO:0000256" key="7">
    <source>
        <dbReference type="ARBA" id="ARBA00023137"/>
    </source>
</evidence>
<dbReference type="EMBL" id="VUNB01000003">
    <property type="protein sequence ID" value="MST68924.1"/>
    <property type="molecule type" value="Genomic_DNA"/>
</dbReference>
<dbReference type="CDD" id="cd05387">
    <property type="entry name" value="BY-kinase"/>
    <property type="match status" value="1"/>
</dbReference>
<accession>A0A6A8MAP2</accession>
<evidence type="ECO:0000313" key="10">
    <source>
        <dbReference type="EMBL" id="MST68924.1"/>
    </source>
</evidence>
<dbReference type="InterPro" id="IPR027417">
    <property type="entry name" value="P-loop_NTPase"/>
</dbReference>
<dbReference type="PANTHER" id="PTHR32309:SF13">
    <property type="entry name" value="FERRIC ENTEROBACTIN TRANSPORT PROTEIN FEPE"/>
    <property type="match status" value="1"/>
</dbReference>
<dbReference type="RefSeq" id="WP_154572388.1">
    <property type="nucleotide sequence ID" value="NZ_JAQDDW010000002.1"/>
</dbReference>
<name>A0A6A8MAP2_9FIRM</name>
<evidence type="ECO:0000256" key="8">
    <source>
        <dbReference type="ARBA" id="ARBA00051245"/>
    </source>
</evidence>
<evidence type="ECO:0000256" key="1">
    <source>
        <dbReference type="ARBA" id="ARBA00007316"/>
    </source>
</evidence>
<evidence type="ECO:0000256" key="6">
    <source>
        <dbReference type="ARBA" id="ARBA00022840"/>
    </source>
</evidence>
<evidence type="ECO:0000256" key="3">
    <source>
        <dbReference type="ARBA" id="ARBA00022679"/>
    </source>
</evidence>
<keyword evidence="7" id="KW-0829">Tyrosine-protein kinase</keyword>
<keyword evidence="6" id="KW-0067">ATP-binding</keyword>
<sequence length="227" mass="24658">MNVVLDNIRELSFAENEAFKTLRTNVTFCGDEVRAIALTSSIPNEGKSEVCFNLARSFAEDGKKVLLIDADIRNSVLHARLGADRELMGLSHLLSRKTDVVSNAIATTNIPNLSILFAGPKAPNASEQLGSKRFKSLVSQLRSHYDYIIIDCPPLGAVIDAAIIAKQCDGAIIVIEEGTISYKLVKGVKEQLEKSGCRILGTVLNKVTIQGKGYGYGYGYGYGEEED</sequence>
<dbReference type="Pfam" id="PF13614">
    <property type="entry name" value="AAA_31"/>
    <property type="match status" value="1"/>
</dbReference>
<dbReference type="GO" id="GO:0004715">
    <property type="term" value="F:non-membrane spanning protein tyrosine kinase activity"/>
    <property type="evidence" value="ECO:0007669"/>
    <property type="project" value="UniProtKB-EC"/>
</dbReference>